<comment type="caution">
    <text evidence="3">The sequence shown here is derived from an EMBL/GenBank/DDBJ whole genome shotgun (WGS) entry which is preliminary data.</text>
</comment>
<feature type="region of interest" description="Disordered" evidence="1">
    <location>
        <begin position="1"/>
        <end position="21"/>
    </location>
</feature>
<keyword evidence="4" id="KW-1185">Reference proteome</keyword>
<organism evidence="3 4">
    <name type="scientific">Desmophyllum pertusum</name>
    <dbReference type="NCBI Taxonomy" id="174260"/>
    <lineage>
        <taxon>Eukaryota</taxon>
        <taxon>Metazoa</taxon>
        <taxon>Cnidaria</taxon>
        <taxon>Anthozoa</taxon>
        <taxon>Hexacorallia</taxon>
        <taxon>Scleractinia</taxon>
        <taxon>Caryophylliina</taxon>
        <taxon>Caryophylliidae</taxon>
        <taxon>Desmophyllum</taxon>
    </lineage>
</organism>
<feature type="compositionally biased region" description="Polar residues" evidence="1">
    <location>
        <begin position="1"/>
        <end position="17"/>
    </location>
</feature>
<keyword evidence="2" id="KW-1133">Transmembrane helix</keyword>
<keyword evidence="2" id="KW-0472">Membrane</keyword>
<gene>
    <name evidence="3" type="ORF">OS493_006188</name>
</gene>
<evidence type="ECO:0000256" key="2">
    <source>
        <dbReference type="SAM" id="Phobius"/>
    </source>
</evidence>
<sequence>MGDVQQEGNRSYGNLSPNDKKHYQEVAQRINSQEAERTPDAMIEKTISKIRSNVFLHLLFTCHMMRLLITCYMTRLLITCFMTISVQKTRPITTKFPAG</sequence>
<accession>A0A9X0A7Z5</accession>
<proteinExistence type="predicted"/>
<keyword evidence="2" id="KW-0812">Transmembrane</keyword>
<protein>
    <submittedName>
        <fullName evidence="3">Uncharacterized protein</fullName>
    </submittedName>
</protein>
<evidence type="ECO:0000256" key="1">
    <source>
        <dbReference type="SAM" id="MobiDB-lite"/>
    </source>
</evidence>
<dbReference type="AlphaFoldDB" id="A0A9X0A7Z5"/>
<dbReference type="Proteomes" id="UP001163046">
    <property type="component" value="Unassembled WGS sequence"/>
</dbReference>
<dbReference type="EMBL" id="MU825398">
    <property type="protein sequence ID" value="KAJ7393219.1"/>
    <property type="molecule type" value="Genomic_DNA"/>
</dbReference>
<name>A0A9X0A7Z5_9CNID</name>
<evidence type="ECO:0000313" key="4">
    <source>
        <dbReference type="Proteomes" id="UP001163046"/>
    </source>
</evidence>
<reference evidence="3" key="1">
    <citation type="submission" date="2023-01" db="EMBL/GenBank/DDBJ databases">
        <title>Genome assembly of the deep-sea coral Lophelia pertusa.</title>
        <authorList>
            <person name="Herrera S."/>
            <person name="Cordes E."/>
        </authorList>
    </citation>
    <scope>NUCLEOTIDE SEQUENCE</scope>
    <source>
        <strain evidence="3">USNM1676648</strain>
        <tissue evidence="3">Polyp</tissue>
    </source>
</reference>
<feature type="transmembrane region" description="Helical" evidence="2">
    <location>
        <begin position="54"/>
        <end position="78"/>
    </location>
</feature>
<evidence type="ECO:0000313" key="3">
    <source>
        <dbReference type="EMBL" id="KAJ7393219.1"/>
    </source>
</evidence>